<reference evidence="2" key="1">
    <citation type="journal article" date="2020" name="Nature">
        <title>Giant virus diversity and host interactions through global metagenomics.</title>
        <authorList>
            <person name="Schulz F."/>
            <person name="Roux S."/>
            <person name="Paez-Espino D."/>
            <person name="Jungbluth S."/>
            <person name="Walsh D.A."/>
            <person name="Denef V.J."/>
            <person name="McMahon K.D."/>
            <person name="Konstantinidis K.T."/>
            <person name="Eloe-Fadrosh E.A."/>
            <person name="Kyrpides N.C."/>
            <person name="Woyke T."/>
        </authorList>
    </citation>
    <scope>NUCLEOTIDE SEQUENCE</scope>
    <source>
        <strain evidence="2">GVMAG-S-3300013093-109</strain>
    </source>
</reference>
<feature type="compositionally biased region" description="Polar residues" evidence="1">
    <location>
        <begin position="111"/>
        <end position="158"/>
    </location>
</feature>
<protein>
    <submittedName>
        <fullName evidence="2">Uncharacterized protein</fullName>
    </submittedName>
</protein>
<organism evidence="2">
    <name type="scientific">viral metagenome</name>
    <dbReference type="NCBI Taxonomy" id="1070528"/>
    <lineage>
        <taxon>unclassified sequences</taxon>
        <taxon>metagenomes</taxon>
        <taxon>organismal metagenomes</taxon>
    </lineage>
</organism>
<dbReference type="EMBL" id="MN740968">
    <property type="protein sequence ID" value="QHU20445.1"/>
    <property type="molecule type" value="Genomic_DNA"/>
</dbReference>
<dbReference type="AlphaFoldDB" id="A0A6C0KR06"/>
<evidence type="ECO:0000313" key="2">
    <source>
        <dbReference type="EMBL" id="QHU20445.1"/>
    </source>
</evidence>
<proteinExistence type="predicted"/>
<feature type="region of interest" description="Disordered" evidence="1">
    <location>
        <begin position="94"/>
        <end position="158"/>
    </location>
</feature>
<sequence length="475" mass="53466">MSLSNIDQIQKEANKLLSGETSEQLYQSVEGITRLLQAIIKTDGNHWAAHVVDTEGNPVLTPEEQRRFTNLLEPFVPAILSFFKAEQRGGEEIIPPPAYNIQPATVPLPPSYNNQKQNAATPPPSYNNNQKQNAATPPPSYNNQKQNAPLQPNETQNKNQGVDNLYEAFFNKIAAINSKVNGYASQYGILKYEKEGDHQYNLKAPAALRVEYPFLEPLYIPVRTLVFLIQLLIDVLRYSAAMSGRDQSRKILSIAASILDLLRGDWKKAILSLIGYYGTTPLLVGEIGKIYLSVFRTFSPTLQRRFTYGALDATKSLIVGFLLSIFQFTAPLARRKELIPIFQKIALKKKEMDGMLTDQDLLPRPDYMIPSFEDLNNLQVLLDDPVFICSIEAKNLVEEINQSSIINMVLQLLRIPVTEKMQKYTCSDGYKPIAVKMVEEGQRTNTLPHPVTTPKVAPIKGGRHRTVRSSTWKTF</sequence>
<accession>A0A6C0KR06</accession>
<evidence type="ECO:0000256" key="1">
    <source>
        <dbReference type="SAM" id="MobiDB-lite"/>
    </source>
</evidence>
<name>A0A6C0KR06_9ZZZZ</name>